<organism evidence="2 3">
    <name type="scientific">Heterobasidion irregulare (strain TC 32-1)</name>
    <dbReference type="NCBI Taxonomy" id="747525"/>
    <lineage>
        <taxon>Eukaryota</taxon>
        <taxon>Fungi</taxon>
        <taxon>Dikarya</taxon>
        <taxon>Basidiomycota</taxon>
        <taxon>Agaricomycotina</taxon>
        <taxon>Agaricomycetes</taxon>
        <taxon>Russulales</taxon>
        <taxon>Bondarzewiaceae</taxon>
        <taxon>Heterobasidion</taxon>
        <taxon>Heterobasidion annosum species complex</taxon>
    </lineage>
</organism>
<dbReference type="Proteomes" id="UP000030671">
    <property type="component" value="Unassembled WGS sequence"/>
</dbReference>
<reference evidence="2 3" key="1">
    <citation type="journal article" date="2012" name="New Phytol.">
        <title>Insight into trade-off between wood decay and parasitism from the genome of a fungal forest pathogen.</title>
        <authorList>
            <person name="Olson A."/>
            <person name="Aerts A."/>
            <person name="Asiegbu F."/>
            <person name="Belbahri L."/>
            <person name="Bouzid O."/>
            <person name="Broberg A."/>
            <person name="Canback B."/>
            <person name="Coutinho P.M."/>
            <person name="Cullen D."/>
            <person name="Dalman K."/>
            <person name="Deflorio G."/>
            <person name="van Diepen L.T."/>
            <person name="Dunand C."/>
            <person name="Duplessis S."/>
            <person name="Durling M."/>
            <person name="Gonthier P."/>
            <person name="Grimwood J."/>
            <person name="Fossdal C.G."/>
            <person name="Hansson D."/>
            <person name="Henrissat B."/>
            <person name="Hietala A."/>
            <person name="Himmelstrand K."/>
            <person name="Hoffmeister D."/>
            <person name="Hogberg N."/>
            <person name="James T.Y."/>
            <person name="Karlsson M."/>
            <person name="Kohler A."/>
            <person name="Kues U."/>
            <person name="Lee Y.H."/>
            <person name="Lin Y.C."/>
            <person name="Lind M."/>
            <person name="Lindquist E."/>
            <person name="Lombard V."/>
            <person name="Lucas S."/>
            <person name="Lunden K."/>
            <person name="Morin E."/>
            <person name="Murat C."/>
            <person name="Park J."/>
            <person name="Raffaello T."/>
            <person name="Rouze P."/>
            <person name="Salamov A."/>
            <person name="Schmutz J."/>
            <person name="Solheim H."/>
            <person name="Stahlberg J."/>
            <person name="Velez H."/>
            <person name="de Vries R.P."/>
            <person name="Wiebenga A."/>
            <person name="Woodward S."/>
            <person name="Yakovlev I."/>
            <person name="Garbelotto M."/>
            <person name="Martin F."/>
            <person name="Grigoriev I.V."/>
            <person name="Stenlid J."/>
        </authorList>
    </citation>
    <scope>NUCLEOTIDE SEQUENCE [LARGE SCALE GENOMIC DNA]</scope>
    <source>
        <strain evidence="2 3">TC 32-1</strain>
    </source>
</reference>
<keyword evidence="3" id="KW-1185">Reference proteome</keyword>
<evidence type="ECO:0000313" key="3">
    <source>
        <dbReference type="Proteomes" id="UP000030671"/>
    </source>
</evidence>
<name>W4KE54_HETIT</name>
<proteinExistence type="predicted"/>
<feature type="compositionally biased region" description="Basic and acidic residues" evidence="1">
    <location>
        <begin position="43"/>
        <end position="52"/>
    </location>
</feature>
<accession>W4KE54</accession>
<dbReference type="AlphaFoldDB" id="W4KE54"/>
<evidence type="ECO:0000313" key="2">
    <source>
        <dbReference type="EMBL" id="ETW83321.1"/>
    </source>
</evidence>
<protein>
    <submittedName>
        <fullName evidence="2">Uncharacterized protein</fullName>
    </submittedName>
</protein>
<evidence type="ECO:0000256" key="1">
    <source>
        <dbReference type="SAM" id="MobiDB-lite"/>
    </source>
</evidence>
<dbReference type="EMBL" id="KI925457">
    <property type="protein sequence ID" value="ETW83321.1"/>
    <property type="molecule type" value="Genomic_DNA"/>
</dbReference>
<sequence length="217" mass="24403">MRQSGWSMFRTEMKRKKANQSLTLGDLRKMWRESPTDVRQRYEALANDDNKRSKAAAARFGAERMTRSRTHKVHISSPLSKDISSALQASDSHSHLDSHLDLSDSESLCSRGSCSPCSSFVKPSRGPFPPATTLPAPYPVPPANMTTEQASIFFHKFYHEPKVVPITTSTESLESLEDEPMPDVFDFGETDPYESPLESHRQCGMITAWAEDWVQPP</sequence>
<dbReference type="CDD" id="cd00084">
    <property type="entry name" value="HMG-box_SF"/>
    <property type="match status" value="1"/>
</dbReference>
<dbReference type="GeneID" id="20673396"/>
<dbReference type="HOGENOM" id="CLU_1272450_0_0_1"/>
<dbReference type="InParanoid" id="W4KE54"/>
<dbReference type="RefSeq" id="XP_009545588.1">
    <property type="nucleotide sequence ID" value="XM_009547293.1"/>
</dbReference>
<gene>
    <name evidence="2" type="ORF">HETIRDRAFT_417262</name>
</gene>
<feature type="region of interest" description="Disordered" evidence="1">
    <location>
        <begin position="43"/>
        <end position="79"/>
    </location>
</feature>
<dbReference type="KEGG" id="hir:HETIRDRAFT_417262"/>